<accession>A0AAW1J5C8</accession>
<dbReference type="AlphaFoldDB" id="A0AAW1J5C8"/>
<name>A0AAW1J5C8_SAPOF</name>
<evidence type="ECO:0000256" key="1">
    <source>
        <dbReference type="SAM" id="MobiDB-lite"/>
    </source>
</evidence>
<feature type="domain" description="MULE transposase" evidence="2">
    <location>
        <begin position="1"/>
        <end position="58"/>
    </location>
</feature>
<comment type="caution">
    <text evidence="3">The sequence shown here is derived from an EMBL/GenBank/DDBJ whole genome shotgun (WGS) entry which is preliminary data.</text>
</comment>
<protein>
    <recommendedName>
        <fullName evidence="2">MULE transposase domain-containing protein</fullName>
    </recommendedName>
</protein>
<evidence type="ECO:0000313" key="4">
    <source>
        <dbReference type="Proteomes" id="UP001443914"/>
    </source>
</evidence>
<organism evidence="3 4">
    <name type="scientific">Saponaria officinalis</name>
    <name type="common">Common soapwort</name>
    <name type="synonym">Lychnis saponaria</name>
    <dbReference type="NCBI Taxonomy" id="3572"/>
    <lineage>
        <taxon>Eukaryota</taxon>
        <taxon>Viridiplantae</taxon>
        <taxon>Streptophyta</taxon>
        <taxon>Embryophyta</taxon>
        <taxon>Tracheophyta</taxon>
        <taxon>Spermatophyta</taxon>
        <taxon>Magnoliopsida</taxon>
        <taxon>eudicotyledons</taxon>
        <taxon>Gunneridae</taxon>
        <taxon>Pentapetalae</taxon>
        <taxon>Caryophyllales</taxon>
        <taxon>Caryophyllaceae</taxon>
        <taxon>Caryophylleae</taxon>
        <taxon>Saponaria</taxon>
    </lineage>
</organism>
<evidence type="ECO:0000313" key="3">
    <source>
        <dbReference type="EMBL" id="KAK9698552.1"/>
    </source>
</evidence>
<reference evidence="3" key="1">
    <citation type="submission" date="2024-03" db="EMBL/GenBank/DDBJ databases">
        <title>WGS assembly of Saponaria officinalis var. Norfolk2.</title>
        <authorList>
            <person name="Jenkins J."/>
            <person name="Shu S."/>
            <person name="Grimwood J."/>
            <person name="Barry K."/>
            <person name="Goodstein D."/>
            <person name="Schmutz J."/>
            <person name="Leebens-Mack J."/>
            <person name="Osbourn A."/>
        </authorList>
    </citation>
    <scope>NUCLEOTIDE SEQUENCE [LARGE SCALE GENOMIC DNA]</scope>
    <source>
        <strain evidence="3">JIC</strain>
    </source>
</reference>
<dbReference type="Pfam" id="PF10551">
    <property type="entry name" value="MULE"/>
    <property type="match status" value="1"/>
</dbReference>
<evidence type="ECO:0000259" key="2">
    <source>
        <dbReference type="Pfam" id="PF10551"/>
    </source>
</evidence>
<proteinExistence type="predicted"/>
<dbReference type="InterPro" id="IPR018289">
    <property type="entry name" value="MULE_transposase_dom"/>
</dbReference>
<dbReference type="PANTHER" id="PTHR31569">
    <property type="entry name" value="SWIM-TYPE DOMAIN-CONTAINING PROTEIN"/>
    <property type="match status" value="1"/>
</dbReference>
<dbReference type="PANTHER" id="PTHR31569:SF4">
    <property type="entry name" value="SWIM-TYPE DOMAIN-CONTAINING PROTEIN"/>
    <property type="match status" value="1"/>
</dbReference>
<dbReference type="EMBL" id="JBDFQZ010000008">
    <property type="protein sequence ID" value="KAK9698552.1"/>
    <property type="molecule type" value="Genomic_DNA"/>
</dbReference>
<dbReference type="InterPro" id="IPR052579">
    <property type="entry name" value="Zinc_finger_SWIM"/>
</dbReference>
<sequence>MEGENKEDYVWMLEKLRSLLPDGVFPNVIVTDRELGLMNAISLVFPCSRNLLCVWHVNRAVEKRVNDTCKSMRRRNTSSTRPEVDVDIDKFFTSTCWYYVVYAATDDKLTGALAAMDEKWPSMVEYIKRTWLIHKEKFLKLYTNTITHYDNTSTSRVESVHDVLKEWLHSAGLSVDTIWTRFHALMKGQHVEIRIALEDSRSKSRKDKFGRLFNLLKGNVSMYALGLMGLEFDRGTELGYMLDEGCGRAMRTTHGLPYACDLHRLSTRGRRVHLDSIDVFWRTLVYEDHMALPPGDEGTLEELFTFIRNTNSPTKRRCTEVIYIELHPEDNYVEEPTVNENPSGRPRRSNARNLSGFEHSRRRQRSSSASTRGTSTTTDINASYAGGMNI</sequence>
<keyword evidence="4" id="KW-1185">Reference proteome</keyword>
<feature type="compositionally biased region" description="Low complexity" evidence="1">
    <location>
        <begin position="366"/>
        <end position="378"/>
    </location>
</feature>
<dbReference type="Proteomes" id="UP001443914">
    <property type="component" value="Unassembled WGS sequence"/>
</dbReference>
<gene>
    <name evidence="3" type="ORF">RND81_08G112600</name>
</gene>
<feature type="region of interest" description="Disordered" evidence="1">
    <location>
        <begin position="333"/>
        <end position="390"/>
    </location>
</feature>